<dbReference type="PIRSF" id="PIRSF038934">
    <property type="entry name" value="HyaE_HupG"/>
    <property type="match status" value="1"/>
</dbReference>
<dbReference type="CDD" id="cd02965">
    <property type="entry name" value="HyaE"/>
    <property type="match status" value="1"/>
</dbReference>
<evidence type="ECO:0000313" key="3">
    <source>
        <dbReference type="EMBL" id="MET3614195.1"/>
    </source>
</evidence>
<protein>
    <recommendedName>
        <fullName evidence="2">Hydrogenase expression/formation protein</fullName>
    </recommendedName>
</protein>
<comment type="caution">
    <text evidence="3">The sequence shown here is derived from an EMBL/GenBank/DDBJ whole genome shotgun (WGS) entry which is preliminary data.</text>
</comment>
<keyword evidence="4" id="KW-1185">Reference proteome</keyword>
<gene>
    <name evidence="3" type="ORF">ABID16_002532</name>
</gene>
<evidence type="ECO:0000256" key="1">
    <source>
        <dbReference type="ARBA" id="ARBA00009004"/>
    </source>
</evidence>
<dbReference type="Pfam" id="PF07449">
    <property type="entry name" value="HyaE"/>
    <property type="match status" value="1"/>
</dbReference>
<reference evidence="3 4" key="1">
    <citation type="submission" date="2024-06" db="EMBL/GenBank/DDBJ databases">
        <title>Genomic Encyclopedia of Type Strains, Phase IV (KMG-IV): sequencing the most valuable type-strain genomes for metagenomic binning, comparative biology and taxonomic classification.</title>
        <authorList>
            <person name="Goeker M."/>
        </authorList>
    </citation>
    <scope>NUCLEOTIDE SEQUENCE [LARGE SCALE GENOMIC DNA]</scope>
    <source>
        <strain evidence="3 4">DSM 29780</strain>
    </source>
</reference>
<evidence type="ECO:0000256" key="2">
    <source>
        <dbReference type="PIRNR" id="PIRNR038934"/>
    </source>
</evidence>
<comment type="similarity">
    <text evidence="1 2">Belongs to the HupG/HyaE family.</text>
</comment>
<dbReference type="InterPro" id="IPR010893">
    <property type="entry name" value="NiFe-hyd_mat_HyaE"/>
</dbReference>
<dbReference type="SUPFAM" id="SSF52833">
    <property type="entry name" value="Thioredoxin-like"/>
    <property type="match status" value="1"/>
</dbReference>
<organism evidence="3 4">
    <name type="scientific">Rhizobium aquaticum</name>
    <dbReference type="NCBI Taxonomy" id="1549636"/>
    <lineage>
        <taxon>Bacteria</taxon>
        <taxon>Pseudomonadati</taxon>
        <taxon>Pseudomonadota</taxon>
        <taxon>Alphaproteobacteria</taxon>
        <taxon>Hyphomicrobiales</taxon>
        <taxon>Rhizobiaceae</taxon>
        <taxon>Rhizobium/Agrobacterium group</taxon>
        <taxon>Rhizobium</taxon>
    </lineage>
</organism>
<dbReference type="RefSeq" id="WP_112693880.1">
    <property type="nucleotide sequence ID" value="NZ_JBEPMB010000003.1"/>
</dbReference>
<name>A0ABV2J2L6_9HYPH</name>
<proteinExistence type="inferred from homology"/>
<sequence length="149" mass="16697">MPSALVRALSERMNLPLLDETNIDAFLAPTAEEVDHTIIFFTGDPKQRSETNDVAVVLPEILQTFQGRLRGGVVRRGHEDKLKARFHVVIMPSLVVTRRSDIMGILPKVRDWSEYMDSIGDWLEPGAEPMKTPAPQRVEITHGGVRIDA</sequence>
<dbReference type="Gene3D" id="3.40.30.10">
    <property type="entry name" value="Glutaredoxin"/>
    <property type="match status" value="1"/>
</dbReference>
<dbReference type="InterPro" id="IPR036249">
    <property type="entry name" value="Thioredoxin-like_sf"/>
</dbReference>
<dbReference type="EMBL" id="JBEPMB010000003">
    <property type="protein sequence ID" value="MET3614195.1"/>
    <property type="molecule type" value="Genomic_DNA"/>
</dbReference>
<accession>A0ABV2J2L6</accession>
<evidence type="ECO:0000313" key="4">
    <source>
        <dbReference type="Proteomes" id="UP001549047"/>
    </source>
</evidence>
<dbReference type="Proteomes" id="UP001549047">
    <property type="component" value="Unassembled WGS sequence"/>
</dbReference>